<evidence type="ECO:0000313" key="3">
    <source>
        <dbReference type="Proteomes" id="UP000682403"/>
    </source>
</evidence>
<dbReference type="EMBL" id="JAGVRK010000001">
    <property type="protein sequence ID" value="MBS2970743.1"/>
    <property type="molecule type" value="Genomic_DNA"/>
</dbReference>
<proteinExistence type="predicted"/>
<keyword evidence="3" id="KW-1185">Reference proteome</keyword>
<accession>A0ABS5LJT1</accession>
<dbReference type="PANTHER" id="PTHR46401">
    <property type="entry name" value="GLYCOSYLTRANSFERASE WBBK-RELATED"/>
    <property type="match status" value="1"/>
</dbReference>
<evidence type="ECO:0000313" key="2">
    <source>
        <dbReference type="EMBL" id="MBS2970743.1"/>
    </source>
</evidence>
<dbReference type="Gene3D" id="3.40.50.2000">
    <property type="entry name" value="Glycogen Phosphorylase B"/>
    <property type="match status" value="1"/>
</dbReference>
<sequence>MKHAIVYFPYELQKNPKSGSGVRPKRLVEAFTRYGEKENLEIVVISGQSKVRKERIREYLGNHDVKDAVFCYMENSTMPFWLTDKDHVPRGIGLDFPFWKKLKENSVPIGCFYRDVYWQFDDMYVPPFGYKFLTPVMRNIYRRELSTYHKVVDKMYLPSLEMNRFVKWEKDFDELPPGMEQVPAVEHTSSSVPTAVYVGGITDTVGILTMLEAFSLLNEGGVKVKLEFICREGEFKKYPEVQKFQNEPWISIQHLSGDELKEVYKKADLALIPREKNTYHDFAMPVKLFEYLSYSLPIVATNCDAHARFLQDNLFGIVSTVDKQDFAEAVHQALKPEVHQELVRSIQEHAFEKNSWDARVQKVVHDLTAIRK</sequence>
<comment type="caution">
    <text evidence="2">The sequence shown here is derived from an EMBL/GenBank/DDBJ whole genome shotgun (WGS) entry which is preliminary data.</text>
</comment>
<keyword evidence="1" id="KW-0808">Transferase</keyword>
<dbReference type="Proteomes" id="UP000682403">
    <property type="component" value="Unassembled WGS sequence"/>
</dbReference>
<dbReference type="RefSeq" id="WP_211561371.1">
    <property type="nucleotide sequence ID" value="NZ_JAGVRK010000001.1"/>
</dbReference>
<dbReference type="SUPFAM" id="SSF53756">
    <property type="entry name" value="UDP-Glycosyltransferase/glycogen phosphorylase"/>
    <property type="match status" value="1"/>
</dbReference>
<reference evidence="2 3" key="1">
    <citation type="submission" date="2021-04" db="EMBL/GenBank/DDBJ databases">
        <title>Metabacillus sp. strain KIGAM252 whole genome sequence.</title>
        <authorList>
            <person name="Seo M.-J."/>
            <person name="Cho E.-S."/>
            <person name="Hwang C.Y."/>
            <person name="Yoon D.J."/>
        </authorList>
    </citation>
    <scope>NUCLEOTIDE SEQUENCE [LARGE SCALE GENOMIC DNA]</scope>
    <source>
        <strain evidence="2 3">KIGAM252</strain>
    </source>
</reference>
<organism evidence="2 3">
    <name type="scientific">Metabacillus flavus</name>
    <dbReference type="NCBI Taxonomy" id="2823519"/>
    <lineage>
        <taxon>Bacteria</taxon>
        <taxon>Bacillati</taxon>
        <taxon>Bacillota</taxon>
        <taxon>Bacilli</taxon>
        <taxon>Bacillales</taxon>
        <taxon>Bacillaceae</taxon>
        <taxon>Metabacillus</taxon>
    </lineage>
</organism>
<dbReference type="Pfam" id="PF13692">
    <property type="entry name" value="Glyco_trans_1_4"/>
    <property type="match status" value="1"/>
</dbReference>
<gene>
    <name evidence="2" type="ORF">J9317_18525</name>
</gene>
<name>A0ABS5LJT1_9BACI</name>
<evidence type="ECO:0000256" key="1">
    <source>
        <dbReference type="ARBA" id="ARBA00022679"/>
    </source>
</evidence>
<protein>
    <submittedName>
        <fullName evidence="2">Glycosyltransferase family 4 protein</fullName>
    </submittedName>
</protein>
<dbReference type="PANTHER" id="PTHR46401:SF2">
    <property type="entry name" value="GLYCOSYLTRANSFERASE WBBK-RELATED"/>
    <property type="match status" value="1"/>
</dbReference>